<gene>
    <name evidence="1" type="ORF">CVT25_000463</name>
</gene>
<dbReference type="EMBL" id="NHYD01003966">
    <property type="protein sequence ID" value="PPQ67983.1"/>
    <property type="molecule type" value="Genomic_DNA"/>
</dbReference>
<dbReference type="OrthoDB" id="2984575at2759"/>
<dbReference type="Proteomes" id="UP000283269">
    <property type="component" value="Unassembled WGS sequence"/>
</dbReference>
<accession>A0A409VP12</accession>
<evidence type="ECO:0008006" key="3">
    <source>
        <dbReference type="Google" id="ProtNLM"/>
    </source>
</evidence>
<organism evidence="1 2">
    <name type="scientific">Psilocybe cyanescens</name>
    <dbReference type="NCBI Taxonomy" id="93625"/>
    <lineage>
        <taxon>Eukaryota</taxon>
        <taxon>Fungi</taxon>
        <taxon>Dikarya</taxon>
        <taxon>Basidiomycota</taxon>
        <taxon>Agaricomycotina</taxon>
        <taxon>Agaricomycetes</taxon>
        <taxon>Agaricomycetidae</taxon>
        <taxon>Agaricales</taxon>
        <taxon>Agaricineae</taxon>
        <taxon>Strophariaceae</taxon>
        <taxon>Psilocybe</taxon>
    </lineage>
</organism>
<evidence type="ECO:0000313" key="1">
    <source>
        <dbReference type="EMBL" id="PPQ67983.1"/>
    </source>
</evidence>
<dbReference type="SUPFAM" id="SSF81383">
    <property type="entry name" value="F-box domain"/>
    <property type="match status" value="1"/>
</dbReference>
<name>A0A409VP12_PSICY</name>
<sequence>MASNGHNNANIDQTMQAIVFMQAIANETIPRTSVASEIPLDVLEVIFKSLTSYDLAICCRVNKAVHALALEALYRDLYPNRRNVMRLCLKLCNEPDLAYRVRSFTLNDNTVDMFLGIISDVLLKLPRLHTLFLFIGSMSSWILPRGDACPFLLQAFSSSFFFDDTLVVFLQSQRDLRHLGVTVPQPFRIYRTIRPSMFPNLVSISAPMVIVDAIVPGRPVRNITSYHVYDESLSISCFSQSTSSTGIQRLMLNFTYLQAVARDQLAQLTPNLVTFTIDADGVKPDDHEMVDELTEWIEEYLSYAKDLECLIIRFYPALSNTPCQELDFSDMITSVFAASVKLKHVIVAFYGFKTKYVCKQLPGQDWYIVND</sequence>
<comment type="caution">
    <text evidence="1">The sequence shown here is derived from an EMBL/GenBank/DDBJ whole genome shotgun (WGS) entry which is preliminary data.</text>
</comment>
<protein>
    <recommendedName>
        <fullName evidence="3">F-box domain-containing protein</fullName>
    </recommendedName>
</protein>
<dbReference type="InParanoid" id="A0A409VP12"/>
<reference evidence="1 2" key="1">
    <citation type="journal article" date="2018" name="Evol. Lett.">
        <title>Horizontal gene cluster transfer increased hallucinogenic mushroom diversity.</title>
        <authorList>
            <person name="Reynolds H.T."/>
            <person name="Vijayakumar V."/>
            <person name="Gluck-Thaler E."/>
            <person name="Korotkin H.B."/>
            <person name="Matheny P.B."/>
            <person name="Slot J.C."/>
        </authorList>
    </citation>
    <scope>NUCLEOTIDE SEQUENCE [LARGE SCALE GENOMIC DNA]</scope>
    <source>
        <strain evidence="1 2">2631</strain>
    </source>
</reference>
<dbReference type="AlphaFoldDB" id="A0A409VP12"/>
<dbReference type="InterPro" id="IPR036047">
    <property type="entry name" value="F-box-like_dom_sf"/>
</dbReference>
<proteinExistence type="predicted"/>
<keyword evidence="2" id="KW-1185">Reference proteome</keyword>
<evidence type="ECO:0000313" key="2">
    <source>
        <dbReference type="Proteomes" id="UP000283269"/>
    </source>
</evidence>